<proteinExistence type="predicted"/>
<evidence type="ECO:0000256" key="1">
    <source>
        <dbReference type="SAM" id="Phobius"/>
    </source>
</evidence>
<accession>A0ABW4UU13</accession>
<gene>
    <name evidence="2" type="ORF">ACFSGI_03555</name>
</gene>
<keyword evidence="3" id="KW-1185">Reference proteome</keyword>
<dbReference type="RefSeq" id="WP_204826750.1">
    <property type="nucleotide sequence ID" value="NZ_JBHUGF010000009.1"/>
</dbReference>
<reference evidence="3" key="1">
    <citation type="journal article" date="2019" name="Int. J. Syst. Evol. Microbiol.">
        <title>The Global Catalogue of Microorganisms (GCM) 10K type strain sequencing project: providing services to taxonomists for standard genome sequencing and annotation.</title>
        <authorList>
            <consortium name="The Broad Institute Genomics Platform"/>
            <consortium name="The Broad Institute Genome Sequencing Center for Infectious Disease"/>
            <person name="Wu L."/>
            <person name="Ma J."/>
        </authorList>
    </citation>
    <scope>NUCLEOTIDE SEQUENCE [LARGE SCALE GENOMIC DNA]</scope>
    <source>
        <strain evidence="3">CGMCC 1.15067</strain>
    </source>
</reference>
<keyword evidence="1" id="KW-0812">Transmembrane</keyword>
<organism evidence="2 3">
    <name type="scientific">Paenibacillus nicotianae</name>
    <dbReference type="NCBI Taxonomy" id="1526551"/>
    <lineage>
        <taxon>Bacteria</taxon>
        <taxon>Bacillati</taxon>
        <taxon>Bacillota</taxon>
        <taxon>Bacilli</taxon>
        <taxon>Bacillales</taxon>
        <taxon>Paenibacillaceae</taxon>
        <taxon>Paenibacillus</taxon>
    </lineage>
</organism>
<feature type="transmembrane region" description="Helical" evidence="1">
    <location>
        <begin position="40"/>
        <end position="66"/>
    </location>
</feature>
<feature type="transmembrane region" description="Helical" evidence="1">
    <location>
        <begin position="16"/>
        <end position="34"/>
    </location>
</feature>
<evidence type="ECO:0000313" key="2">
    <source>
        <dbReference type="EMBL" id="MFD1989039.1"/>
    </source>
</evidence>
<evidence type="ECO:0000313" key="3">
    <source>
        <dbReference type="Proteomes" id="UP001597403"/>
    </source>
</evidence>
<sequence>MQKIRKYFTHKRQLHYLRLSALIFVFAMLLTSYLNRHLGILSFRLGVMIVVASLIPALAIITINYIIADEPERKQYRIRLYLGVIVFSMIGYWRYGR</sequence>
<name>A0ABW4UU13_9BACL</name>
<dbReference type="EMBL" id="JBHUGF010000009">
    <property type="protein sequence ID" value="MFD1989039.1"/>
    <property type="molecule type" value="Genomic_DNA"/>
</dbReference>
<dbReference type="Proteomes" id="UP001597403">
    <property type="component" value="Unassembled WGS sequence"/>
</dbReference>
<feature type="transmembrane region" description="Helical" evidence="1">
    <location>
        <begin position="78"/>
        <end position="95"/>
    </location>
</feature>
<keyword evidence="1" id="KW-0472">Membrane</keyword>
<protein>
    <submittedName>
        <fullName evidence="2">Uncharacterized protein</fullName>
    </submittedName>
</protein>
<comment type="caution">
    <text evidence="2">The sequence shown here is derived from an EMBL/GenBank/DDBJ whole genome shotgun (WGS) entry which is preliminary data.</text>
</comment>
<keyword evidence="1" id="KW-1133">Transmembrane helix</keyword>